<evidence type="ECO:0000256" key="3">
    <source>
        <dbReference type="ARBA" id="ARBA00023110"/>
    </source>
</evidence>
<dbReference type="EMBL" id="QPGB01000001">
    <property type="protein sequence ID" value="RCS59457.1"/>
    <property type="molecule type" value="Genomic_DNA"/>
</dbReference>
<keyword evidence="5" id="KW-0732">Signal</keyword>
<evidence type="ECO:0000313" key="7">
    <source>
        <dbReference type="EMBL" id="RCS59457.1"/>
    </source>
</evidence>
<dbReference type="GO" id="GO:0006457">
    <property type="term" value="P:protein folding"/>
    <property type="evidence" value="ECO:0007669"/>
    <property type="project" value="InterPro"/>
</dbReference>
<comment type="catalytic activity">
    <reaction evidence="5">
        <text>[protein]-peptidylproline (omega=180) = [protein]-peptidylproline (omega=0)</text>
        <dbReference type="Rhea" id="RHEA:16237"/>
        <dbReference type="Rhea" id="RHEA-COMP:10747"/>
        <dbReference type="Rhea" id="RHEA-COMP:10748"/>
        <dbReference type="ChEBI" id="CHEBI:83833"/>
        <dbReference type="ChEBI" id="CHEBI:83834"/>
        <dbReference type="EC" id="5.2.1.8"/>
    </reaction>
</comment>
<dbReference type="InterPro" id="IPR029000">
    <property type="entry name" value="Cyclophilin-like_dom_sf"/>
</dbReference>
<feature type="chain" id="PRO_5016484222" description="Peptidyl-prolyl cis-trans isomerase" evidence="5">
    <location>
        <begin position="25"/>
        <end position="191"/>
    </location>
</feature>
<accession>A0A368L763</accession>
<dbReference type="InterPro" id="IPR044665">
    <property type="entry name" value="E_coli_cyclophilin_A-like"/>
</dbReference>
<dbReference type="RefSeq" id="WP_114401607.1">
    <property type="nucleotide sequence ID" value="NZ_QPGB01000001.1"/>
</dbReference>
<dbReference type="InterPro" id="IPR002130">
    <property type="entry name" value="Cyclophilin-type_PPIase_dom"/>
</dbReference>
<feature type="domain" description="PPIase cyclophilin-type" evidence="6">
    <location>
        <begin position="37"/>
        <end position="188"/>
    </location>
</feature>
<organism evidence="7 8">
    <name type="scientific">Parvibium lacunae</name>
    <dbReference type="NCBI Taxonomy" id="1888893"/>
    <lineage>
        <taxon>Bacteria</taxon>
        <taxon>Pseudomonadati</taxon>
        <taxon>Pseudomonadota</taxon>
        <taxon>Betaproteobacteria</taxon>
        <taxon>Burkholderiales</taxon>
        <taxon>Alcaligenaceae</taxon>
        <taxon>Parvibium</taxon>
    </lineage>
</organism>
<gene>
    <name evidence="7" type="ORF">DU000_01630</name>
</gene>
<comment type="caution">
    <text evidence="7">The sequence shown here is derived from an EMBL/GenBank/DDBJ whole genome shotgun (WGS) entry which is preliminary data.</text>
</comment>
<dbReference type="Gene3D" id="2.40.100.10">
    <property type="entry name" value="Cyclophilin-like"/>
    <property type="match status" value="1"/>
</dbReference>
<dbReference type="CDD" id="cd01920">
    <property type="entry name" value="cyclophilin_EcCYP_like"/>
    <property type="match status" value="1"/>
</dbReference>
<proteinExistence type="inferred from homology"/>
<evidence type="ECO:0000256" key="4">
    <source>
        <dbReference type="ARBA" id="ARBA00023235"/>
    </source>
</evidence>
<comment type="function">
    <text evidence="1 5">PPIases accelerate the folding of proteins. It catalyzes the cis-trans isomerization of proline imidic peptide bonds in oligopeptides.</text>
</comment>
<dbReference type="Proteomes" id="UP000252357">
    <property type="component" value="Unassembled WGS sequence"/>
</dbReference>
<evidence type="ECO:0000256" key="5">
    <source>
        <dbReference type="RuleBase" id="RU363019"/>
    </source>
</evidence>
<protein>
    <recommendedName>
        <fullName evidence="5">Peptidyl-prolyl cis-trans isomerase</fullName>
        <shortName evidence="5">PPIase</shortName>
        <ecNumber evidence="5">5.2.1.8</ecNumber>
    </recommendedName>
</protein>
<dbReference type="GO" id="GO:0003755">
    <property type="term" value="F:peptidyl-prolyl cis-trans isomerase activity"/>
    <property type="evidence" value="ECO:0007669"/>
    <property type="project" value="UniProtKB-UniRule"/>
</dbReference>
<evidence type="ECO:0000259" key="6">
    <source>
        <dbReference type="PROSITE" id="PS50072"/>
    </source>
</evidence>
<comment type="similarity">
    <text evidence="2 5">Belongs to the cyclophilin-type PPIase family.</text>
</comment>
<evidence type="ECO:0000313" key="8">
    <source>
        <dbReference type="Proteomes" id="UP000252357"/>
    </source>
</evidence>
<keyword evidence="8" id="KW-1185">Reference proteome</keyword>
<dbReference type="InterPro" id="IPR020892">
    <property type="entry name" value="Cyclophilin-type_PPIase_CS"/>
</dbReference>
<dbReference type="InterPro" id="IPR024936">
    <property type="entry name" value="Cyclophilin-type_PPIase"/>
</dbReference>
<dbReference type="PIRSF" id="PIRSF001467">
    <property type="entry name" value="Peptidylpro_ismrse"/>
    <property type="match status" value="1"/>
</dbReference>
<dbReference type="PROSITE" id="PS50072">
    <property type="entry name" value="CSA_PPIASE_2"/>
    <property type="match status" value="1"/>
</dbReference>
<dbReference type="AlphaFoldDB" id="A0A368L763"/>
<reference evidence="7 8" key="1">
    <citation type="journal article" date="2018" name="Int. J. Syst. Evol. Microbiol.">
        <title>Parvibium lacunae gen. nov., sp. nov., a new member of the family Alcaligenaceae isolated from a freshwater pond.</title>
        <authorList>
            <person name="Chen W.M."/>
            <person name="Xie P.B."/>
            <person name="Hsu M.Y."/>
            <person name="Sheu S.Y."/>
        </authorList>
    </citation>
    <scope>NUCLEOTIDE SEQUENCE [LARGE SCALE GENOMIC DNA]</scope>
    <source>
        <strain evidence="7 8">KMB9</strain>
    </source>
</reference>
<dbReference type="OrthoDB" id="9807797at2"/>
<dbReference type="PANTHER" id="PTHR43246">
    <property type="entry name" value="PEPTIDYL-PROLYL CIS-TRANS ISOMERASE CYP38, CHLOROPLASTIC"/>
    <property type="match status" value="1"/>
</dbReference>
<dbReference type="Pfam" id="PF00160">
    <property type="entry name" value="Pro_isomerase"/>
    <property type="match status" value="1"/>
</dbReference>
<dbReference type="PRINTS" id="PR00153">
    <property type="entry name" value="CSAPPISMRASE"/>
</dbReference>
<feature type="signal peptide" evidence="5">
    <location>
        <begin position="1"/>
        <end position="24"/>
    </location>
</feature>
<dbReference type="PROSITE" id="PS00170">
    <property type="entry name" value="CSA_PPIASE_1"/>
    <property type="match status" value="1"/>
</dbReference>
<evidence type="ECO:0000256" key="1">
    <source>
        <dbReference type="ARBA" id="ARBA00002388"/>
    </source>
</evidence>
<name>A0A368L763_9BURK</name>
<sequence length="191" mass="20980">MQKRFLLQLCAGFVIALGVAKAWAQAPTNVVLKTTQGTIVVELNAAKAPKTVENFLTYVKNGHYNGTVFHRVIQHFMIQGGGFTKDMQQKATRPPIAIESRNGLKNTRGSIAMARTNDPNSATSQFFINVVDNPNLDFPSFDGHGYTVFGRVIHGMDVVDKIRAVRTGNVGFHQDVPLEPVIIESATIQKD</sequence>
<dbReference type="EC" id="5.2.1.8" evidence="5"/>
<dbReference type="SUPFAM" id="SSF50891">
    <property type="entry name" value="Cyclophilin-like"/>
    <property type="match status" value="1"/>
</dbReference>
<keyword evidence="4 5" id="KW-0413">Isomerase</keyword>
<keyword evidence="3 5" id="KW-0697">Rotamase</keyword>
<evidence type="ECO:0000256" key="2">
    <source>
        <dbReference type="ARBA" id="ARBA00007365"/>
    </source>
</evidence>